<sequence length="29" mass="2989">MALAAAERRVDGDTGTHALFGDVAADGDW</sequence>
<evidence type="ECO:0000313" key="3">
    <source>
        <dbReference type="Proteomes" id="UP000579531"/>
    </source>
</evidence>
<dbReference type="AlphaFoldDB" id="A0AA89Q9I8"/>
<dbReference type="Proteomes" id="UP000579531">
    <property type="component" value="Unassembled WGS sequence"/>
</dbReference>
<reference evidence="2 3" key="1">
    <citation type="submission" date="2020-08" db="EMBL/GenBank/DDBJ databases">
        <title>Sequencing the genomes of 1000 actinobacteria strains.</title>
        <authorList>
            <person name="Klenk H.-P."/>
        </authorList>
    </citation>
    <scope>NUCLEOTIDE SEQUENCE [LARGE SCALE GENOMIC DNA]</scope>
    <source>
        <strain evidence="2 3">DSM 40129</strain>
    </source>
</reference>
<keyword evidence="3" id="KW-1185">Reference proteome</keyword>
<accession>A0AA89Q9I8</accession>
<name>A0AA89Q9I8_STRCU</name>
<dbReference type="EMBL" id="JACHLX010000002">
    <property type="protein sequence ID" value="MBB5816847.1"/>
    <property type="molecule type" value="Genomic_DNA"/>
</dbReference>
<evidence type="ECO:0000256" key="1">
    <source>
        <dbReference type="SAM" id="MobiDB-lite"/>
    </source>
</evidence>
<feature type="region of interest" description="Disordered" evidence="1">
    <location>
        <begin position="1"/>
        <end position="29"/>
    </location>
</feature>
<feature type="compositionally biased region" description="Basic and acidic residues" evidence="1">
    <location>
        <begin position="1"/>
        <end position="14"/>
    </location>
</feature>
<organism evidence="2 3">
    <name type="scientific">Streptomyces collinus</name>
    <dbReference type="NCBI Taxonomy" id="42684"/>
    <lineage>
        <taxon>Bacteria</taxon>
        <taxon>Bacillati</taxon>
        <taxon>Actinomycetota</taxon>
        <taxon>Actinomycetes</taxon>
        <taxon>Kitasatosporales</taxon>
        <taxon>Streptomycetaceae</taxon>
        <taxon>Streptomyces</taxon>
    </lineage>
</organism>
<comment type="caution">
    <text evidence="2">The sequence shown here is derived from an EMBL/GenBank/DDBJ whole genome shotgun (WGS) entry which is preliminary data.</text>
</comment>
<evidence type="ECO:0000313" key="2">
    <source>
        <dbReference type="EMBL" id="MBB5816847.1"/>
    </source>
</evidence>
<proteinExistence type="predicted"/>
<protein>
    <submittedName>
        <fullName evidence="2">Uncharacterized protein</fullName>
    </submittedName>
</protein>
<gene>
    <name evidence="2" type="ORF">HNR72_007969</name>
</gene>